<reference evidence="4 5" key="2">
    <citation type="journal article" date="2017" name="Nature">
        <title>The Apostasia genome and the evolution of orchids.</title>
        <authorList>
            <person name="Zhang G.Q."/>
            <person name="Liu K.W."/>
            <person name="Li Z."/>
            <person name="Lohaus R."/>
            <person name="Hsiao Y.Y."/>
            <person name="Niu S.C."/>
            <person name="Wang J.Y."/>
            <person name="Lin Y.C."/>
            <person name="Xu Q."/>
            <person name="Chen L.J."/>
            <person name="Yoshida K."/>
            <person name="Fujiwara S."/>
            <person name="Wang Z.W."/>
            <person name="Zhang Y.Q."/>
            <person name="Mitsuda N."/>
            <person name="Wang M."/>
            <person name="Liu G.H."/>
            <person name="Pecoraro L."/>
            <person name="Huang H.X."/>
            <person name="Xiao X.J."/>
            <person name="Lin M."/>
            <person name="Wu X.Y."/>
            <person name="Wu W.L."/>
            <person name="Chen Y.Y."/>
            <person name="Chang S.B."/>
            <person name="Sakamoto S."/>
            <person name="Ohme-Takagi M."/>
            <person name="Yagi M."/>
            <person name="Zeng S.J."/>
            <person name="Shen C.Y."/>
            <person name="Yeh C.M."/>
            <person name="Luo Y.B."/>
            <person name="Tsai W.C."/>
            <person name="Van de Peer Y."/>
            <person name="Liu Z.J."/>
        </authorList>
    </citation>
    <scope>NUCLEOTIDE SEQUENCE [LARGE SCALE GENOMIC DNA]</scope>
    <source>
        <tissue evidence="4">The whole plant</tissue>
    </source>
</reference>
<evidence type="ECO:0000256" key="1">
    <source>
        <dbReference type="ARBA" id="ARBA00023015"/>
    </source>
</evidence>
<keyword evidence="5" id="KW-1185">Reference proteome</keyword>
<organism evidence="4 5">
    <name type="scientific">Dendrobium catenatum</name>
    <dbReference type="NCBI Taxonomy" id="906689"/>
    <lineage>
        <taxon>Eukaryota</taxon>
        <taxon>Viridiplantae</taxon>
        <taxon>Streptophyta</taxon>
        <taxon>Embryophyta</taxon>
        <taxon>Tracheophyta</taxon>
        <taxon>Spermatophyta</taxon>
        <taxon>Magnoliopsida</taxon>
        <taxon>Liliopsida</taxon>
        <taxon>Asparagales</taxon>
        <taxon>Orchidaceae</taxon>
        <taxon>Epidendroideae</taxon>
        <taxon>Malaxideae</taxon>
        <taxon>Dendrobiinae</taxon>
        <taxon>Dendrobium</taxon>
    </lineage>
</organism>
<dbReference type="Pfam" id="PF14215">
    <property type="entry name" value="bHLH-MYC_N"/>
    <property type="match status" value="1"/>
</dbReference>
<dbReference type="AlphaFoldDB" id="A0A2I0VRP6"/>
<keyword evidence="2" id="KW-0804">Transcription</keyword>
<evidence type="ECO:0000313" key="4">
    <source>
        <dbReference type="EMBL" id="PKU66074.1"/>
    </source>
</evidence>
<gene>
    <name evidence="4" type="primary">TT8</name>
    <name evidence="4" type="ORF">MA16_Dca017395</name>
</gene>
<keyword evidence="1" id="KW-0805">Transcription regulation</keyword>
<accession>A0A2I0VRP6</accession>
<feature type="domain" description="Transcription factor MYC/MYB N-terminal" evidence="3">
    <location>
        <begin position="11"/>
        <end position="51"/>
    </location>
</feature>
<proteinExistence type="predicted"/>
<evidence type="ECO:0000256" key="2">
    <source>
        <dbReference type="ARBA" id="ARBA00023163"/>
    </source>
</evidence>
<evidence type="ECO:0000259" key="3">
    <source>
        <dbReference type="Pfam" id="PF14215"/>
    </source>
</evidence>
<sequence>MEELPLKRPKLQQMLQSVVQNFGWTYSLFWKLCPQQGFLLILILFHSEDHYDIRTEANKCVNA</sequence>
<dbReference type="EMBL" id="KZ503302">
    <property type="protein sequence ID" value="PKU66074.1"/>
    <property type="molecule type" value="Genomic_DNA"/>
</dbReference>
<protein>
    <submittedName>
        <fullName evidence="4">Transcription factor TT8</fullName>
    </submittedName>
</protein>
<name>A0A2I0VRP6_9ASPA</name>
<dbReference type="InterPro" id="IPR025610">
    <property type="entry name" value="MYC/MYB_N"/>
</dbReference>
<reference evidence="4 5" key="1">
    <citation type="journal article" date="2016" name="Sci. Rep.">
        <title>The Dendrobium catenatum Lindl. genome sequence provides insights into polysaccharide synthase, floral development and adaptive evolution.</title>
        <authorList>
            <person name="Zhang G.Q."/>
            <person name="Xu Q."/>
            <person name="Bian C."/>
            <person name="Tsai W.C."/>
            <person name="Yeh C.M."/>
            <person name="Liu K.W."/>
            <person name="Yoshida K."/>
            <person name="Zhang L.S."/>
            <person name="Chang S.B."/>
            <person name="Chen F."/>
            <person name="Shi Y."/>
            <person name="Su Y.Y."/>
            <person name="Zhang Y.Q."/>
            <person name="Chen L.J."/>
            <person name="Yin Y."/>
            <person name="Lin M."/>
            <person name="Huang H."/>
            <person name="Deng H."/>
            <person name="Wang Z.W."/>
            <person name="Zhu S.L."/>
            <person name="Zhao X."/>
            <person name="Deng C."/>
            <person name="Niu S.C."/>
            <person name="Huang J."/>
            <person name="Wang M."/>
            <person name="Liu G.H."/>
            <person name="Yang H.J."/>
            <person name="Xiao X.J."/>
            <person name="Hsiao Y.Y."/>
            <person name="Wu W.L."/>
            <person name="Chen Y.Y."/>
            <person name="Mitsuda N."/>
            <person name="Ohme-Takagi M."/>
            <person name="Luo Y.B."/>
            <person name="Van de Peer Y."/>
            <person name="Liu Z.J."/>
        </authorList>
    </citation>
    <scope>NUCLEOTIDE SEQUENCE [LARGE SCALE GENOMIC DNA]</scope>
    <source>
        <tissue evidence="4">The whole plant</tissue>
    </source>
</reference>
<dbReference type="Proteomes" id="UP000233837">
    <property type="component" value="Unassembled WGS sequence"/>
</dbReference>
<evidence type="ECO:0000313" key="5">
    <source>
        <dbReference type="Proteomes" id="UP000233837"/>
    </source>
</evidence>